<protein>
    <recommendedName>
        <fullName evidence="7">Guanine nucleotide-binding protein alpha-4 subunit</fullName>
    </recommendedName>
</protein>
<dbReference type="InterPro" id="IPR027417">
    <property type="entry name" value="P-loop_NTPase"/>
</dbReference>
<proteinExistence type="predicted"/>
<gene>
    <name evidence="5" type="ORF">HGRIS_002399</name>
</gene>
<dbReference type="SUPFAM" id="SSF52540">
    <property type="entry name" value="P-loop containing nucleoside triphosphate hydrolases"/>
    <property type="match status" value="1"/>
</dbReference>
<dbReference type="PRINTS" id="PR00318">
    <property type="entry name" value="GPROTEINA"/>
</dbReference>
<keyword evidence="1" id="KW-0547">Nucleotide-binding</keyword>
<name>A0ABR3JM89_9AGAR</name>
<dbReference type="InterPro" id="IPR001019">
    <property type="entry name" value="Gprotein_alpha_su"/>
</dbReference>
<dbReference type="Proteomes" id="UP001556367">
    <property type="component" value="Unassembled WGS sequence"/>
</dbReference>
<accession>A0ABR3JM89</accession>
<feature type="region of interest" description="Disordered" evidence="4">
    <location>
        <begin position="1"/>
        <end position="53"/>
    </location>
</feature>
<evidence type="ECO:0000313" key="6">
    <source>
        <dbReference type="Proteomes" id="UP001556367"/>
    </source>
</evidence>
<comment type="caution">
    <text evidence="5">The sequence shown here is derived from an EMBL/GenBank/DDBJ whole genome shotgun (WGS) entry which is preliminary data.</text>
</comment>
<dbReference type="Pfam" id="PF00503">
    <property type="entry name" value="G-alpha"/>
    <property type="match status" value="1"/>
</dbReference>
<feature type="region of interest" description="Disordered" evidence="4">
    <location>
        <begin position="130"/>
        <end position="151"/>
    </location>
</feature>
<evidence type="ECO:0000256" key="3">
    <source>
        <dbReference type="ARBA" id="ARBA00023224"/>
    </source>
</evidence>
<organism evidence="5 6">
    <name type="scientific">Hohenbuehelia grisea</name>
    <dbReference type="NCBI Taxonomy" id="104357"/>
    <lineage>
        <taxon>Eukaryota</taxon>
        <taxon>Fungi</taxon>
        <taxon>Dikarya</taxon>
        <taxon>Basidiomycota</taxon>
        <taxon>Agaricomycotina</taxon>
        <taxon>Agaricomycetes</taxon>
        <taxon>Agaricomycetidae</taxon>
        <taxon>Agaricales</taxon>
        <taxon>Pleurotineae</taxon>
        <taxon>Pleurotaceae</taxon>
        <taxon>Hohenbuehelia</taxon>
    </lineage>
</organism>
<evidence type="ECO:0000256" key="2">
    <source>
        <dbReference type="ARBA" id="ARBA00023134"/>
    </source>
</evidence>
<dbReference type="PANTHER" id="PTHR10218">
    <property type="entry name" value="GTP-BINDING PROTEIN ALPHA SUBUNIT"/>
    <property type="match status" value="1"/>
</dbReference>
<keyword evidence="3" id="KW-0807">Transducer</keyword>
<feature type="compositionally biased region" description="Basic and acidic residues" evidence="4">
    <location>
        <begin position="30"/>
        <end position="53"/>
    </location>
</feature>
<feature type="compositionally biased region" description="Polar residues" evidence="4">
    <location>
        <begin position="130"/>
        <end position="141"/>
    </location>
</feature>
<sequence length="517" mass="58056">MSAKVARIARKDVDDDPLTRAIAPPENETPEQREARVAAEHAAKQHSDAIDEELYRQRQAEKKGPKPVKVLLLGQSESGKSTTLKNFQLMSSPKAFRAERSLWRAVIQLNVLRSIRLILDTMTQALEAQSGGSQYIPNSRPGTPDDIPDREYPKLTPELLKLRMRLSPIFSVEQALTQALAPSGSLEFEATRLKPLRYSSRSNTPNSNKEPTINAALSWKGAIGRLLSGDKSQADEESEFVWDDPKNPGVVLNNCAADIKQLWNDPTVKALLEVRKLRLEEMAGFFLDSLDRVTALEYTPSDGKLHPPFPHHRVLINADDILRARLKTLGVSEHRFKIKAGNMASHEWRVFDVGGQRSLRGMISLNHPAWIPYFDDVDAIIFLAPISCFDQVLAEDPTVNRLEDSILLWKAVVSNPLLKKTNIILFLNKCDMLRAKVASGIQFSKYVVSYGERPNDFGSTSNYLRKKFAGIHKQCSPVARAYYCHFTSVTDTSSTSRILENVQDMLLRQNLEKSSLV</sequence>
<dbReference type="Gene3D" id="1.10.400.10">
    <property type="entry name" value="GI Alpha 1, domain 2-like"/>
    <property type="match status" value="1"/>
</dbReference>
<keyword evidence="6" id="KW-1185">Reference proteome</keyword>
<dbReference type="PROSITE" id="PS51882">
    <property type="entry name" value="G_ALPHA"/>
    <property type="match status" value="1"/>
</dbReference>
<dbReference type="InterPro" id="IPR011025">
    <property type="entry name" value="GproteinA_insert"/>
</dbReference>
<evidence type="ECO:0000313" key="5">
    <source>
        <dbReference type="EMBL" id="KAL0956245.1"/>
    </source>
</evidence>
<evidence type="ECO:0000256" key="4">
    <source>
        <dbReference type="SAM" id="MobiDB-lite"/>
    </source>
</evidence>
<dbReference type="SMART" id="SM00275">
    <property type="entry name" value="G_alpha"/>
    <property type="match status" value="1"/>
</dbReference>
<dbReference type="EMBL" id="JASNQZ010000006">
    <property type="protein sequence ID" value="KAL0956245.1"/>
    <property type="molecule type" value="Genomic_DNA"/>
</dbReference>
<dbReference type="PANTHER" id="PTHR10218:SF360">
    <property type="entry name" value="GUANINE NUCLEOTIDE-BINDING PROTEIN SUBUNIT ALPHA HOMOLOG"/>
    <property type="match status" value="1"/>
</dbReference>
<dbReference type="Gene3D" id="3.40.50.300">
    <property type="entry name" value="P-loop containing nucleotide triphosphate hydrolases"/>
    <property type="match status" value="2"/>
</dbReference>
<keyword evidence="2" id="KW-0342">GTP-binding</keyword>
<evidence type="ECO:0000256" key="1">
    <source>
        <dbReference type="ARBA" id="ARBA00022741"/>
    </source>
</evidence>
<reference evidence="6" key="1">
    <citation type="submission" date="2024-06" db="EMBL/GenBank/DDBJ databases">
        <title>Multi-omics analyses provide insights into the biosynthesis of the anticancer antibiotic pleurotin in Hohenbuehelia grisea.</title>
        <authorList>
            <person name="Weaver J.A."/>
            <person name="Alberti F."/>
        </authorList>
    </citation>
    <scope>NUCLEOTIDE SEQUENCE [LARGE SCALE GENOMIC DNA]</scope>
    <source>
        <strain evidence="6">T-177</strain>
    </source>
</reference>
<dbReference type="SUPFAM" id="SSF47895">
    <property type="entry name" value="Transducin (alpha subunit), insertion domain"/>
    <property type="match status" value="1"/>
</dbReference>
<evidence type="ECO:0008006" key="7">
    <source>
        <dbReference type="Google" id="ProtNLM"/>
    </source>
</evidence>